<accession>A0ABQ4UYR9</accession>
<dbReference type="InterPro" id="IPR002327">
    <property type="entry name" value="Cyt_c_1A/1B"/>
</dbReference>
<comment type="caution">
    <text evidence="9">The sequence shown here is derived from an EMBL/GenBank/DDBJ whole genome shotgun (WGS) entry which is preliminary data.</text>
</comment>
<evidence type="ECO:0000256" key="4">
    <source>
        <dbReference type="ARBA" id="ARBA00022982"/>
    </source>
</evidence>
<dbReference type="EMBL" id="BPRE01000013">
    <property type="protein sequence ID" value="GJE77150.1"/>
    <property type="molecule type" value="Genomic_DNA"/>
</dbReference>
<dbReference type="InterPro" id="IPR036909">
    <property type="entry name" value="Cyt_c-like_dom_sf"/>
</dbReference>
<keyword evidence="2 6" id="KW-0349">Heme</keyword>
<reference evidence="9" key="1">
    <citation type="journal article" date="2021" name="Front. Microbiol.">
        <title>Comprehensive Comparative Genomics and Phenotyping of Methylobacterium Species.</title>
        <authorList>
            <person name="Alessa O."/>
            <person name="Ogura Y."/>
            <person name="Fujitani Y."/>
            <person name="Takami H."/>
            <person name="Hayashi T."/>
            <person name="Sahin N."/>
            <person name="Tani A."/>
        </authorList>
    </citation>
    <scope>NUCLEOTIDE SEQUENCE</scope>
    <source>
        <strain evidence="9">DSM 14458</strain>
    </source>
</reference>
<evidence type="ECO:0000256" key="3">
    <source>
        <dbReference type="ARBA" id="ARBA00022723"/>
    </source>
</evidence>
<name>A0ABQ4UYR9_9HYPH</name>
<evidence type="ECO:0000256" key="7">
    <source>
        <dbReference type="SAM" id="SignalP"/>
    </source>
</evidence>
<keyword evidence="5 6" id="KW-0408">Iron</keyword>
<feature type="chain" id="PRO_5045595406" description="Cytochrome c domain-containing protein" evidence="7">
    <location>
        <begin position="20"/>
        <end position="231"/>
    </location>
</feature>
<dbReference type="PROSITE" id="PS51007">
    <property type="entry name" value="CYTC"/>
    <property type="match status" value="1"/>
</dbReference>
<dbReference type="SUPFAM" id="SSF46626">
    <property type="entry name" value="Cytochrome c"/>
    <property type="match status" value="1"/>
</dbReference>
<feature type="domain" description="Cytochrome c" evidence="8">
    <location>
        <begin position="26"/>
        <end position="125"/>
    </location>
</feature>
<protein>
    <recommendedName>
        <fullName evidence="8">Cytochrome c domain-containing protein</fullName>
    </recommendedName>
</protein>
<evidence type="ECO:0000313" key="10">
    <source>
        <dbReference type="Proteomes" id="UP001055093"/>
    </source>
</evidence>
<keyword evidence="1" id="KW-0813">Transport</keyword>
<gene>
    <name evidence="9" type="ORF">BGCPKDLD_3753</name>
</gene>
<feature type="signal peptide" evidence="7">
    <location>
        <begin position="1"/>
        <end position="19"/>
    </location>
</feature>
<dbReference type="Proteomes" id="UP001055093">
    <property type="component" value="Unassembled WGS sequence"/>
</dbReference>
<evidence type="ECO:0000259" key="8">
    <source>
        <dbReference type="PROSITE" id="PS51007"/>
    </source>
</evidence>
<evidence type="ECO:0000256" key="2">
    <source>
        <dbReference type="ARBA" id="ARBA00022617"/>
    </source>
</evidence>
<keyword evidence="7" id="KW-0732">Signal</keyword>
<keyword evidence="10" id="KW-1185">Reference proteome</keyword>
<dbReference type="Gene3D" id="1.10.760.10">
    <property type="entry name" value="Cytochrome c-like domain"/>
    <property type="match status" value="1"/>
</dbReference>
<dbReference type="InterPro" id="IPR009056">
    <property type="entry name" value="Cyt_c-like_dom"/>
</dbReference>
<proteinExistence type="predicted"/>
<organism evidence="9 10">
    <name type="scientific">Methylorubrum suomiense</name>
    <dbReference type="NCBI Taxonomy" id="144191"/>
    <lineage>
        <taxon>Bacteria</taxon>
        <taxon>Pseudomonadati</taxon>
        <taxon>Pseudomonadota</taxon>
        <taxon>Alphaproteobacteria</taxon>
        <taxon>Hyphomicrobiales</taxon>
        <taxon>Methylobacteriaceae</taxon>
        <taxon>Methylorubrum</taxon>
    </lineage>
</organism>
<evidence type="ECO:0000256" key="6">
    <source>
        <dbReference type="PROSITE-ProRule" id="PRU00433"/>
    </source>
</evidence>
<reference evidence="9" key="2">
    <citation type="submission" date="2021-08" db="EMBL/GenBank/DDBJ databases">
        <authorList>
            <person name="Tani A."/>
            <person name="Ola A."/>
            <person name="Ogura Y."/>
            <person name="Katsura K."/>
            <person name="Hayashi T."/>
        </authorList>
    </citation>
    <scope>NUCLEOTIDE SEQUENCE</scope>
    <source>
        <strain evidence="9">DSM 14458</strain>
    </source>
</reference>
<dbReference type="PANTHER" id="PTHR11961">
    <property type="entry name" value="CYTOCHROME C"/>
    <property type="match status" value="1"/>
</dbReference>
<sequence>MIPVRLAAALLLLASAAKAEGAKTEGDPVAGAIAFRACLSCHALEPGRHMTGPSLSGIYGSPAGKVAGFDRYSEALAASRFNWTPQRLDAWLANPSALVPGSRMTYLVADATVRADLIAYLKALHDGRTDGLAIPQTTVLDLKTLGRASRVEAVRLCRDTFRVTLKNGVTLPLWERNLRLRVDSSADGPAPGEPALLPGGMQGDRYTLIFHHPAEIGALIKSECPSPGATP</sequence>
<evidence type="ECO:0000313" key="9">
    <source>
        <dbReference type="EMBL" id="GJE77150.1"/>
    </source>
</evidence>
<dbReference type="PRINTS" id="PR00604">
    <property type="entry name" value="CYTCHRMECIAB"/>
</dbReference>
<keyword evidence="4" id="KW-0249">Electron transport</keyword>
<evidence type="ECO:0000256" key="1">
    <source>
        <dbReference type="ARBA" id="ARBA00022448"/>
    </source>
</evidence>
<evidence type="ECO:0000256" key="5">
    <source>
        <dbReference type="ARBA" id="ARBA00023004"/>
    </source>
</evidence>
<keyword evidence="3 6" id="KW-0479">Metal-binding</keyword>
<dbReference type="RefSeq" id="WP_137827732.1">
    <property type="nucleotide sequence ID" value="NZ_BPRE01000013.1"/>
</dbReference>